<dbReference type="RefSeq" id="WP_345211976.1">
    <property type="nucleotide sequence ID" value="NZ_BAABFT010000007.1"/>
</dbReference>
<comment type="caution">
    <text evidence="1">The sequence shown here is derived from an EMBL/GenBank/DDBJ whole genome shotgun (WGS) entry which is preliminary data.</text>
</comment>
<dbReference type="EMBL" id="BAABFT010000007">
    <property type="protein sequence ID" value="GAA4327173.1"/>
    <property type="molecule type" value="Genomic_DNA"/>
</dbReference>
<accession>A0ABP8GMY4</accession>
<gene>
    <name evidence="1" type="ORF">GCM10023149_30440</name>
</gene>
<evidence type="ECO:0000313" key="2">
    <source>
        <dbReference type="Proteomes" id="UP001500582"/>
    </source>
</evidence>
<keyword evidence="2" id="KW-1185">Reference proteome</keyword>
<evidence type="ECO:0000313" key="1">
    <source>
        <dbReference type="EMBL" id="GAA4327173.1"/>
    </source>
</evidence>
<protein>
    <submittedName>
        <fullName evidence="1">Uncharacterized protein</fullName>
    </submittedName>
</protein>
<name>A0ABP8GMY4_9SPHI</name>
<organism evidence="1 2">
    <name type="scientific">Mucilaginibacter gynuensis</name>
    <dbReference type="NCBI Taxonomy" id="1302236"/>
    <lineage>
        <taxon>Bacteria</taxon>
        <taxon>Pseudomonadati</taxon>
        <taxon>Bacteroidota</taxon>
        <taxon>Sphingobacteriia</taxon>
        <taxon>Sphingobacteriales</taxon>
        <taxon>Sphingobacteriaceae</taxon>
        <taxon>Mucilaginibacter</taxon>
    </lineage>
</organism>
<proteinExistence type="predicted"/>
<sequence>MNHGAGMNLNWYWQKWYFDKAIPDLAISKVIVTGQNCVVNVSNIGGAPVPVHLNIYYANGNMQTVSRNITVWQKNNRYDLKFKANFKIVKIILGDPYDTDIHSLDNVWTIGNKARSHR</sequence>
<dbReference type="Proteomes" id="UP001500582">
    <property type="component" value="Unassembled WGS sequence"/>
</dbReference>
<reference evidence="2" key="1">
    <citation type="journal article" date="2019" name="Int. J. Syst. Evol. Microbiol.">
        <title>The Global Catalogue of Microorganisms (GCM) 10K type strain sequencing project: providing services to taxonomists for standard genome sequencing and annotation.</title>
        <authorList>
            <consortium name="The Broad Institute Genomics Platform"/>
            <consortium name="The Broad Institute Genome Sequencing Center for Infectious Disease"/>
            <person name="Wu L."/>
            <person name="Ma J."/>
        </authorList>
    </citation>
    <scope>NUCLEOTIDE SEQUENCE [LARGE SCALE GENOMIC DNA]</scope>
    <source>
        <strain evidence="2">JCM 17705</strain>
    </source>
</reference>